<dbReference type="Pfam" id="PF03848">
    <property type="entry name" value="TehB"/>
    <property type="match status" value="1"/>
</dbReference>
<gene>
    <name evidence="3" type="ORF">CVD27_03315</name>
</gene>
<dbReference type="Gene3D" id="3.40.50.150">
    <property type="entry name" value="Vaccinia Virus protein VP39"/>
    <property type="match status" value="1"/>
</dbReference>
<dbReference type="RefSeq" id="WP_101646466.1">
    <property type="nucleotide sequence ID" value="NZ_PGVE01000017.1"/>
</dbReference>
<dbReference type="PANTHER" id="PTHR43861">
    <property type="entry name" value="TRANS-ACONITATE 2-METHYLTRANSFERASE-RELATED"/>
    <property type="match status" value="1"/>
</dbReference>
<dbReference type="InterPro" id="IPR015985">
    <property type="entry name" value="TehB-like_dom"/>
</dbReference>
<sequence>MDTQLKWNTKHKERLTQMDGSSPNPRLVKLSDYLNGGIALDLACGLGGNSLYLSQKNYKVHAMDISEVAIAYIQDQAVKKNVSIDAQIADLTALDHFTWENRTYDMIVVTYYLDRSLFPLIKKILKEGGCFFMETYYQSPKTENQGVSNQYKLKSKELLNEFGDWKVLFYEENEHEGRQTIFCQK</sequence>
<dbReference type="CDD" id="cd02440">
    <property type="entry name" value="AdoMet_MTases"/>
    <property type="match status" value="1"/>
</dbReference>
<dbReference type="InterPro" id="IPR029063">
    <property type="entry name" value="SAM-dependent_MTases_sf"/>
</dbReference>
<feature type="region of interest" description="Disordered" evidence="1">
    <location>
        <begin position="1"/>
        <end position="21"/>
    </location>
</feature>
<evidence type="ECO:0000256" key="1">
    <source>
        <dbReference type="SAM" id="MobiDB-lite"/>
    </source>
</evidence>
<keyword evidence="4" id="KW-1185">Reference proteome</keyword>
<dbReference type="OrthoDB" id="9804312at2"/>
<name>A0A2N5HSI1_9BACI</name>
<evidence type="ECO:0000313" key="3">
    <source>
        <dbReference type="EMBL" id="PLS08447.1"/>
    </source>
</evidence>
<dbReference type="SUPFAM" id="SSF53335">
    <property type="entry name" value="S-adenosyl-L-methionine-dependent methyltransferases"/>
    <property type="match status" value="1"/>
</dbReference>
<dbReference type="Proteomes" id="UP000234950">
    <property type="component" value="Unassembled WGS sequence"/>
</dbReference>
<organism evidence="3 4">
    <name type="scientific">Neobacillus cucumis</name>
    <dbReference type="NCBI Taxonomy" id="1740721"/>
    <lineage>
        <taxon>Bacteria</taxon>
        <taxon>Bacillati</taxon>
        <taxon>Bacillota</taxon>
        <taxon>Bacilli</taxon>
        <taxon>Bacillales</taxon>
        <taxon>Bacillaceae</taxon>
        <taxon>Neobacillus</taxon>
    </lineage>
</organism>
<reference evidence="3 4" key="1">
    <citation type="submission" date="2017-11" db="EMBL/GenBank/DDBJ databases">
        <title>Comparitive Functional Genomics of Dry Heat Resistant strains isolated from the Viking Spacecraft.</title>
        <authorList>
            <person name="Seuylemezian A."/>
            <person name="Cooper K."/>
            <person name="Vaishampayan P."/>
        </authorList>
    </citation>
    <scope>NUCLEOTIDE SEQUENCE [LARGE SCALE GENOMIC DNA]</scope>
    <source>
        <strain evidence="3 4">V32-6</strain>
    </source>
</reference>
<evidence type="ECO:0000313" key="4">
    <source>
        <dbReference type="Proteomes" id="UP000234950"/>
    </source>
</evidence>
<protein>
    <recommendedName>
        <fullName evidence="2">Tellurite resistance methyltransferase TehB-like domain-containing protein</fullName>
    </recommendedName>
</protein>
<evidence type="ECO:0000259" key="2">
    <source>
        <dbReference type="Pfam" id="PF03848"/>
    </source>
</evidence>
<feature type="domain" description="Tellurite resistance methyltransferase TehB-like" evidence="2">
    <location>
        <begin position="32"/>
        <end position="176"/>
    </location>
</feature>
<accession>A0A2N5HSI1</accession>
<comment type="caution">
    <text evidence="3">The sequence shown here is derived from an EMBL/GenBank/DDBJ whole genome shotgun (WGS) entry which is preliminary data.</text>
</comment>
<dbReference type="EMBL" id="PGVE01000017">
    <property type="protein sequence ID" value="PLS08447.1"/>
    <property type="molecule type" value="Genomic_DNA"/>
</dbReference>
<proteinExistence type="predicted"/>
<dbReference type="AlphaFoldDB" id="A0A2N5HSI1"/>